<dbReference type="InterPro" id="IPR016193">
    <property type="entry name" value="Cytidine_deaminase-like"/>
</dbReference>
<comment type="caution">
    <text evidence="4">The sequence shown here is derived from an EMBL/GenBank/DDBJ whole genome shotgun (WGS) entry which is preliminary data.</text>
</comment>
<dbReference type="NCBIfam" id="TIGR00129">
    <property type="entry name" value="fdhD_narQ"/>
    <property type="match status" value="1"/>
</dbReference>
<dbReference type="PANTHER" id="PTHR30592">
    <property type="entry name" value="FORMATE DEHYDROGENASE"/>
    <property type="match status" value="1"/>
</dbReference>
<evidence type="ECO:0000313" key="5">
    <source>
        <dbReference type="Proteomes" id="UP001500635"/>
    </source>
</evidence>
<dbReference type="NCBIfam" id="NF001943">
    <property type="entry name" value="PRK00724.1-2"/>
    <property type="match status" value="1"/>
</dbReference>
<comment type="function">
    <text evidence="3">Required for formate dehydrogenase (FDH) activity. Acts as a sulfur carrier protein that transfers sulfur from IscS to the molybdenum cofactor prior to its insertion into FDH.</text>
</comment>
<evidence type="ECO:0000256" key="2">
    <source>
        <dbReference type="ARBA" id="ARBA00023150"/>
    </source>
</evidence>
<dbReference type="InterPro" id="IPR003786">
    <property type="entry name" value="FdhD"/>
</dbReference>
<dbReference type="PANTHER" id="PTHR30592:SF1">
    <property type="entry name" value="SULFUR CARRIER PROTEIN FDHD"/>
    <property type="match status" value="1"/>
</dbReference>
<dbReference type="SUPFAM" id="SSF53927">
    <property type="entry name" value="Cytidine deaminase-like"/>
    <property type="match status" value="1"/>
</dbReference>
<dbReference type="Gene3D" id="3.40.140.10">
    <property type="entry name" value="Cytidine Deaminase, domain 2"/>
    <property type="match status" value="1"/>
</dbReference>
<dbReference type="Proteomes" id="UP001500635">
    <property type="component" value="Unassembled WGS sequence"/>
</dbReference>
<comment type="subcellular location">
    <subcellularLocation>
        <location evidence="3">Cytoplasm</location>
    </subcellularLocation>
</comment>
<evidence type="ECO:0000313" key="4">
    <source>
        <dbReference type="EMBL" id="GAA4391039.1"/>
    </source>
</evidence>
<reference evidence="5" key="1">
    <citation type="journal article" date="2019" name="Int. J. Syst. Evol. Microbiol.">
        <title>The Global Catalogue of Microorganisms (GCM) 10K type strain sequencing project: providing services to taxonomists for standard genome sequencing and annotation.</title>
        <authorList>
            <consortium name="The Broad Institute Genomics Platform"/>
            <consortium name="The Broad Institute Genome Sequencing Center for Infectious Disease"/>
            <person name="Wu L."/>
            <person name="Ma J."/>
        </authorList>
    </citation>
    <scope>NUCLEOTIDE SEQUENCE [LARGE SCALE GENOMIC DNA]</scope>
    <source>
        <strain evidence="5">JCM 17688</strain>
    </source>
</reference>
<keyword evidence="2 3" id="KW-0501">Molybdenum cofactor biosynthesis</keyword>
<dbReference type="EMBL" id="BAABFR010000024">
    <property type="protein sequence ID" value="GAA4391039.1"/>
    <property type="molecule type" value="Genomic_DNA"/>
</dbReference>
<evidence type="ECO:0000256" key="3">
    <source>
        <dbReference type="HAMAP-Rule" id="MF_00187"/>
    </source>
</evidence>
<comment type="similarity">
    <text evidence="3">Belongs to the FdhD family.</text>
</comment>
<protein>
    <recommendedName>
        <fullName evidence="3">Sulfur carrier protein FdhD</fullName>
    </recommendedName>
</protein>
<dbReference type="PIRSF" id="PIRSF015626">
    <property type="entry name" value="FdhD"/>
    <property type="match status" value="1"/>
</dbReference>
<proteinExistence type="inferred from homology"/>
<sequence length="273" mass="29051">MGRLTDRRRIVRIRPDGTSAPREDTLIVEEPLELRVGGEVLTVTMRTPGHDVELAHGLLLSEGLIGGRDDVAGARFCSDDPVNLYNTLDVTLRNVLARPAIALRRNLAASSSCGLCGKESADAVRTSTRFPLDPGDGVRAPAALVAGLPDELRRRQRLFDRTGGVHAAGLFDTDGTFRVAMEDIGRHNAVDKVLGWALMNDSVPLRESVLVLSGRVSFELAQKAVMAGVPMIAAVSAPSALAVTLADDAGLTVAGFVRGGGMNVYTHPQRITL</sequence>
<feature type="active site" description="Cysteine persulfide intermediate" evidence="3">
    <location>
        <position position="113"/>
    </location>
</feature>
<keyword evidence="1 3" id="KW-0963">Cytoplasm</keyword>
<keyword evidence="5" id="KW-1185">Reference proteome</keyword>
<dbReference type="RefSeq" id="WP_344994451.1">
    <property type="nucleotide sequence ID" value="NZ_BAABFR010000024.1"/>
</dbReference>
<gene>
    <name evidence="3 4" type="primary">fdhD</name>
    <name evidence="4" type="ORF">GCM10023147_19620</name>
</gene>
<accession>A0ABP8JHU2</accession>
<name>A0ABP8JHU2_9ACTN</name>
<organism evidence="4 5">
    <name type="scientific">Tsukamurella soli</name>
    <dbReference type="NCBI Taxonomy" id="644556"/>
    <lineage>
        <taxon>Bacteria</taxon>
        <taxon>Bacillati</taxon>
        <taxon>Actinomycetota</taxon>
        <taxon>Actinomycetes</taxon>
        <taxon>Mycobacteriales</taxon>
        <taxon>Tsukamurellaceae</taxon>
        <taxon>Tsukamurella</taxon>
    </lineage>
</organism>
<dbReference type="Pfam" id="PF02634">
    <property type="entry name" value="FdhD-NarQ"/>
    <property type="match status" value="1"/>
</dbReference>
<comment type="caution">
    <text evidence="3">Lacks conserved residue(s) required for the propagation of feature annotation.</text>
</comment>
<evidence type="ECO:0000256" key="1">
    <source>
        <dbReference type="ARBA" id="ARBA00022490"/>
    </source>
</evidence>
<dbReference type="HAMAP" id="MF_00187">
    <property type="entry name" value="FdhD"/>
    <property type="match status" value="1"/>
</dbReference>